<keyword evidence="8" id="KW-1185">Reference proteome</keyword>
<keyword evidence="3" id="KW-0274">FAD</keyword>
<dbReference type="GO" id="GO:0071949">
    <property type="term" value="F:FAD binding"/>
    <property type="evidence" value="ECO:0007669"/>
    <property type="project" value="InterPro"/>
</dbReference>
<evidence type="ECO:0000313" key="7">
    <source>
        <dbReference type="EMBL" id="TFK32640.1"/>
    </source>
</evidence>
<evidence type="ECO:0000256" key="4">
    <source>
        <dbReference type="ARBA" id="ARBA00023002"/>
    </source>
</evidence>
<evidence type="ECO:0000256" key="1">
    <source>
        <dbReference type="ARBA" id="ARBA00007992"/>
    </source>
</evidence>
<evidence type="ECO:0000259" key="6">
    <source>
        <dbReference type="Pfam" id="PF01494"/>
    </source>
</evidence>
<protein>
    <recommendedName>
        <fullName evidence="6">FAD-binding domain-containing protein</fullName>
    </recommendedName>
</protein>
<keyword evidence="4" id="KW-0560">Oxidoreductase</keyword>
<dbReference type="InterPro" id="IPR050493">
    <property type="entry name" value="FAD-dep_Monooxygenase_BioMet"/>
</dbReference>
<proteinExistence type="inferred from homology"/>
<evidence type="ECO:0000256" key="3">
    <source>
        <dbReference type="ARBA" id="ARBA00022827"/>
    </source>
</evidence>
<dbReference type="Gene3D" id="3.50.50.60">
    <property type="entry name" value="FAD/NAD(P)-binding domain"/>
    <property type="match status" value="1"/>
</dbReference>
<sequence length="425" mass="46583">MSFQSLSFVIIGGGITGLSTGIQLARAGHSVVVLESSPCVSETGAGIQLMPNAARILYKLGSREYLEEFAVRPHGLVVRRYVNGEVLSQLDFDGAVERYGIPFYNIHRRHLIQHLFDLAIQSKVHVRFNATVSSIELGGTAPSITLTSGEEIAGDVLIGADGVHSVARRFLAGNIAEMTTITGDAAYRAVVPVEKLLSDPDLAPLITTPEVTCWLGPGRHVVGYCISGRTEYNIVLVTHPDVGSAESWKLEGSADVMRNDFADWDPSVTKILKLVDKTYRWKLIDREPLKSWHDPSGRLILIGDACHPLLPYRAQGAAMGIEDAAVLGELFSRISSIHELPVLASAFQKLRSPRCEQAQQASRANQHIFHLPDGPMQLARDDRLKESFISEAERKAIFEYDPAAEVAAWREGETQNRVLTSPSVQ</sequence>
<dbReference type="EMBL" id="ML213668">
    <property type="protein sequence ID" value="TFK32640.1"/>
    <property type="molecule type" value="Genomic_DNA"/>
</dbReference>
<dbReference type="OrthoDB" id="1878542at2759"/>
<dbReference type="InterPro" id="IPR002938">
    <property type="entry name" value="FAD-bd"/>
</dbReference>
<dbReference type="Proteomes" id="UP000308652">
    <property type="component" value="Unassembled WGS sequence"/>
</dbReference>
<dbReference type="SUPFAM" id="SSF51905">
    <property type="entry name" value="FAD/NAD(P)-binding domain"/>
    <property type="match status" value="1"/>
</dbReference>
<comment type="similarity">
    <text evidence="1">Belongs to the paxM FAD-dependent monooxygenase family.</text>
</comment>
<evidence type="ECO:0000313" key="8">
    <source>
        <dbReference type="Proteomes" id="UP000308652"/>
    </source>
</evidence>
<keyword evidence="2" id="KW-0285">Flavoprotein</keyword>
<dbReference type="PANTHER" id="PTHR13789:SF147">
    <property type="entry name" value="PUTATIVE (AFU_ORTHOLOGUE AFUA_2G01950)-RELATED"/>
    <property type="match status" value="1"/>
</dbReference>
<dbReference type="PRINTS" id="PR00420">
    <property type="entry name" value="RNGMNOXGNASE"/>
</dbReference>
<dbReference type="PANTHER" id="PTHR13789">
    <property type="entry name" value="MONOOXYGENASE"/>
    <property type="match status" value="1"/>
</dbReference>
<dbReference type="GO" id="GO:0004497">
    <property type="term" value="F:monooxygenase activity"/>
    <property type="evidence" value="ECO:0007669"/>
    <property type="project" value="UniProtKB-KW"/>
</dbReference>
<evidence type="ECO:0000256" key="5">
    <source>
        <dbReference type="ARBA" id="ARBA00023033"/>
    </source>
</evidence>
<evidence type="ECO:0000256" key="2">
    <source>
        <dbReference type="ARBA" id="ARBA00022630"/>
    </source>
</evidence>
<dbReference type="AlphaFoldDB" id="A0A5C3LIL4"/>
<keyword evidence="5" id="KW-0503">Monooxygenase</keyword>
<name>A0A5C3LIL4_9AGAR</name>
<organism evidence="7 8">
    <name type="scientific">Crucibulum laeve</name>
    <dbReference type="NCBI Taxonomy" id="68775"/>
    <lineage>
        <taxon>Eukaryota</taxon>
        <taxon>Fungi</taxon>
        <taxon>Dikarya</taxon>
        <taxon>Basidiomycota</taxon>
        <taxon>Agaricomycotina</taxon>
        <taxon>Agaricomycetes</taxon>
        <taxon>Agaricomycetidae</taxon>
        <taxon>Agaricales</taxon>
        <taxon>Agaricineae</taxon>
        <taxon>Nidulariaceae</taxon>
        <taxon>Crucibulum</taxon>
    </lineage>
</organism>
<dbReference type="SUPFAM" id="SSF54373">
    <property type="entry name" value="FAD-linked reductases, C-terminal domain"/>
    <property type="match status" value="1"/>
</dbReference>
<dbReference type="InterPro" id="IPR036188">
    <property type="entry name" value="FAD/NAD-bd_sf"/>
</dbReference>
<feature type="domain" description="FAD-binding" evidence="6">
    <location>
        <begin position="9"/>
        <end position="336"/>
    </location>
</feature>
<gene>
    <name evidence="7" type="ORF">BDQ12DRAFT_692251</name>
</gene>
<dbReference type="Pfam" id="PF01494">
    <property type="entry name" value="FAD_binding_3"/>
    <property type="match status" value="1"/>
</dbReference>
<accession>A0A5C3LIL4</accession>
<dbReference type="STRING" id="68775.A0A5C3LIL4"/>
<reference evidence="7 8" key="1">
    <citation type="journal article" date="2019" name="Nat. Ecol. Evol.">
        <title>Megaphylogeny resolves global patterns of mushroom evolution.</title>
        <authorList>
            <person name="Varga T."/>
            <person name="Krizsan K."/>
            <person name="Foldi C."/>
            <person name="Dima B."/>
            <person name="Sanchez-Garcia M."/>
            <person name="Sanchez-Ramirez S."/>
            <person name="Szollosi G.J."/>
            <person name="Szarkandi J.G."/>
            <person name="Papp V."/>
            <person name="Albert L."/>
            <person name="Andreopoulos W."/>
            <person name="Angelini C."/>
            <person name="Antonin V."/>
            <person name="Barry K.W."/>
            <person name="Bougher N.L."/>
            <person name="Buchanan P."/>
            <person name="Buyck B."/>
            <person name="Bense V."/>
            <person name="Catcheside P."/>
            <person name="Chovatia M."/>
            <person name="Cooper J."/>
            <person name="Damon W."/>
            <person name="Desjardin D."/>
            <person name="Finy P."/>
            <person name="Geml J."/>
            <person name="Haridas S."/>
            <person name="Hughes K."/>
            <person name="Justo A."/>
            <person name="Karasinski D."/>
            <person name="Kautmanova I."/>
            <person name="Kiss B."/>
            <person name="Kocsube S."/>
            <person name="Kotiranta H."/>
            <person name="LaButti K.M."/>
            <person name="Lechner B.E."/>
            <person name="Liimatainen K."/>
            <person name="Lipzen A."/>
            <person name="Lukacs Z."/>
            <person name="Mihaltcheva S."/>
            <person name="Morgado L.N."/>
            <person name="Niskanen T."/>
            <person name="Noordeloos M.E."/>
            <person name="Ohm R.A."/>
            <person name="Ortiz-Santana B."/>
            <person name="Ovrebo C."/>
            <person name="Racz N."/>
            <person name="Riley R."/>
            <person name="Savchenko A."/>
            <person name="Shiryaev A."/>
            <person name="Soop K."/>
            <person name="Spirin V."/>
            <person name="Szebenyi C."/>
            <person name="Tomsovsky M."/>
            <person name="Tulloss R.E."/>
            <person name="Uehling J."/>
            <person name="Grigoriev I.V."/>
            <person name="Vagvolgyi C."/>
            <person name="Papp T."/>
            <person name="Martin F.M."/>
            <person name="Miettinen O."/>
            <person name="Hibbett D.S."/>
            <person name="Nagy L.G."/>
        </authorList>
    </citation>
    <scope>NUCLEOTIDE SEQUENCE [LARGE SCALE GENOMIC DNA]</scope>
    <source>
        <strain evidence="7 8">CBS 166.37</strain>
    </source>
</reference>